<organism evidence="1 3">
    <name type="scientific">Rotaria magnacalcarata</name>
    <dbReference type="NCBI Taxonomy" id="392030"/>
    <lineage>
        <taxon>Eukaryota</taxon>
        <taxon>Metazoa</taxon>
        <taxon>Spiralia</taxon>
        <taxon>Gnathifera</taxon>
        <taxon>Rotifera</taxon>
        <taxon>Eurotatoria</taxon>
        <taxon>Bdelloidea</taxon>
        <taxon>Philodinida</taxon>
        <taxon>Philodinidae</taxon>
        <taxon>Rotaria</taxon>
    </lineage>
</organism>
<comment type="caution">
    <text evidence="1">The sequence shown here is derived from an EMBL/GenBank/DDBJ whole genome shotgun (WGS) entry which is preliminary data.</text>
</comment>
<proteinExistence type="predicted"/>
<evidence type="ECO:0000313" key="3">
    <source>
        <dbReference type="Proteomes" id="UP000663855"/>
    </source>
</evidence>
<gene>
    <name evidence="1" type="ORF">CJN711_LOCUS12564</name>
    <name evidence="2" type="ORF">KQP761_LOCUS37898</name>
</gene>
<protein>
    <submittedName>
        <fullName evidence="1">Uncharacterized protein</fullName>
    </submittedName>
</protein>
<evidence type="ECO:0000313" key="2">
    <source>
        <dbReference type="EMBL" id="CAF1684297.1"/>
    </source>
</evidence>
<dbReference type="Proteomes" id="UP000663834">
    <property type="component" value="Unassembled WGS sequence"/>
</dbReference>
<dbReference type="EMBL" id="CAJNOW010021452">
    <property type="protein sequence ID" value="CAF1684297.1"/>
    <property type="molecule type" value="Genomic_DNA"/>
</dbReference>
<dbReference type="Proteomes" id="UP000663855">
    <property type="component" value="Unassembled WGS sequence"/>
</dbReference>
<evidence type="ECO:0000313" key="1">
    <source>
        <dbReference type="EMBL" id="CAF1211997.1"/>
    </source>
</evidence>
<reference evidence="1" key="1">
    <citation type="submission" date="2021-02" db="EMBL/GenBank/DDBJ databases">
        <authorList>
            <person name="Nowell W R."/>
        </authorList>
    </citation>
    <scope>NUCLEOTIDE SEQUENCE</scope>
</reference>
<sequence length="168" mass="18720">MITISRAPVYERCIKIKPMESLPMLKVLVVIVYAYGNLGDEMETTPLLRQIAAWQPALFDVQVMDKSGSFDGSGIRMFSGVDNVYFSINLINISNYNAIIHAPGPRLSDSAIMHAACNSRVPVFIFAITLAENPDKMTEAAWSFLESSCVRLLVLREPISYKHAFSTK</sequence>
<dbReference type="EMBL" id="CAJNOV010005486">
    <property type="protein sequence ID" value="CAF1211997.1"/>
    <property type="molecule type" value="Genomic_DNA"/>
</dbReference>
<dbReference type="AlphaFoldDB" id="A0A814X6F0"/>
<accession>A0A814X6F0</accession>
<name>A0A814X6F0_9BILA</name>